<dbReference type="AlphaFoldDB" id="A0A1G7H1T4"/>
<dbReference type="RefSeq" id="WP_149797188.1">
    <property type="nucleotide sequence ID" value="NZ_FNBO01000001.1"/>
</dbReference>
<dbReference type="EMBL" id="FNBO01000001">
    <property type="protein sequence ID" value="SDE94396.1"/>
    <property type="molecule type" value="Genomic_DNA"/>
</dbReference>
<keyword evidence="2" id="KW-1185">Reference proteome</keyword>
<proteinExistence type="predicted"/>
<dbReference type="PROSITE" id="PS51257">
    <property type="entry name" value="PROKAR_LIPOPROTEIN"/>
    <property type="match status" value="1"/>
</dbReference>
<evidence type="ECO:0000313" key="2">
    <source>
        <dbReference type="Proteomes" id="UP000324020"/>
    </source>
</evidence>
<protein>
    <submittedName>
        <fullName evidence="1">Uncharacterized protein</fullName>
    </submittedName>
</protein>
<sequence>MNRRALLAGTGTVLATVSGGCLDRLPVVGFDVTFEQVETDIDADSPPAITVEGETILVEGTVTYGSTDCADLELVYAQYQQSQERLDLLVAGVDDGAKSGCNDALASQGYRVEATRSGGFRYVSATEHHTQGRVYSASFEE</sequence>
<reference evidence="1 2" key="1">
    <citation type="submission" date="2016-10" db="EMBL/GenBank/DDBJ databases">
        <authorList>
            <person name="Varghese N."/>
            <person name="Submissions S."/>
        </authorList>
    </citation>
    <scope>NUCLEOTIDE SEQUENCE [LARGE SCALE GENOMIC DNA]</scope>
    <source>
        <strain evidence="1 2">CGMCC 1.3527</strain>
    </source>
</reference>
<dbReference type="Proteomes" id="UP000324020">
    <property type="component" value="Unassembled WGS sequence"/>
</dbReference>
<name>A0A1G7H1T4_9EURY</name>
<evidence type="ECO:0000313" key="1">
    <source>
        <dbReference type="EMBL" id="SDE94396.1"/>
    </source>
</evidence>
<organism evidence="1 2">
    <name type="scientific">Halorubrum xinjiangense</name>
    <dbReference type="NCBI Taxonomy" id="261291"/>
    <lineage>
        <taxon>Archaea</taxon>
        <taxon>Methanobacteriati</taxon>
        <taxon>Methanobacteriota</taxon>
        <taxon>Stenosarchaea group</taxon>
        <taxon>Halobacteria</taxon>
        <taxon>Halobacteriales</taxon>
        <taxon>Haloferacaceae</taxon>
        <taxon>Halorubrum</taxon>
    </lineage>
</organism>
<gene>
    <name evidence="1" type="ORF">SAMN04488067_101175</name>
</gene>
<accession>A0A1G7H1T4</accession>
<dbReference type="OrthoDB" id="313543at2157"/>